<dbReference type="Pfam" id="PF09957">
    <property type="entry name" value="VapB_antitoxin"/>
    <property type="match status" value="1"/>
</dbReference>
<comment type="caution">
    <text evidence="1">The sequence shown here is derived from an EMBL/GenBank/DDBJ whole genome shotgun (WGS) entry which is preliminary data.</text>
</comment>
<keyword evidence="2" id="KW-1185">Reference proteome</keyword>
<evidence type="ECO:0000313" key="2">
    <source>
        <dbReference type="Proteomes" id="UP001361570"/>
    </source>
</evidence>
<dbReference type="RefSeq" id="WP_336402569.1">
    <property type="nucleotide sequence ID" value="NZ_JBAPLU010000001.1"/>
</dbReference>
<protein>
    <submittedName>
        <fullName evidence="1">Type II toxin-antitoxin system VapB family antitoxin</fullName>
    </submittedName>
</protein>
<dbReference type="Proteomes" id="UP001361570">
    <property type="component" value="Unassembled WGS sequence"/>
</dbReference>
<evidence type="ECO:0000313" key="1">
    <source>
        <dbReference type="EMBL" id="MEI4270429.1"/>
    </source>
</evidence>
<dbReference type="InterPro" id="IPR019239">
    <property type="entry name" value="VapB_antitoxin"/>
</dbReference>
<proteinExistence type="predicted"/>
<organism evidence="1 2">
    <name type="scientific">Klenkia sesuvii</name>
    <dbReference type="NCBI Taxonomy" id="3103137"/>
    <lineage>
        <taxon>Bacteria</taxon>
        <taxon>Bacillati</taxon>
        <taxon>Actinomycetota</taxon>
        <taxon>Actinomycetes</taxon>
        <taxon>Geodermatophilales</taxon>
        <taxon>Geodermatophilaceae</taxon>
        <taxon>Klenkia</taxon>
    </lineage>
</organism>
<gene>
    <name evidence="1" type="ORF">TEK04_01715</name>
</gene>
<dbReference type="EMBL" id="JBAPLU010000001">
    <property type="protein sequence ID" value="MEI4270429.1"/>
    <property type="molecule type" value="Genomic_DNA"/>
</dbReference>
<reference evidence="1 2" key="1">
    <citation type="submission" date="2024-03" db="EMBL/GenBank/DDBJ databases">
        <title>Draft genome sequence of Klenkia sp. LSe6-5.</title>
        <authorList>
            <person name="Duangmal K."/>
            <person name="Chantavorakit T."/>
        </authorList>
    </citation>
    <scope>NUCLEOTIDE SEQUENCE [LARGE SCALE GENOMIC DNA]</scope>
    <source>
        <strain evidence="1 2">LSe6-5</strain>
    </source>
</reference>
<sequence length="69" mass="7332">MSRTNIDLDDALVAEVMRRFDVSTKKDAVDLALRRLVGSPATADDLLALGGVGWSGDLDAMRDGSGPRT</sequence>
<name>A0ABU8DNM8_9ACTN</name>
<accession>A0ABU8DNM8</accession>